<evidence type="ECO:0000313" key="1">
    <source>
        <dbReference type="EMBL" id="CAH8334421.1"/>
    </source>
</evidence>
<dbReference type="EMBL" id="CAKOAT010125154">
    <property type="protein sequence ID" value="CAH8334421.1"/>
    <property type="molecule type" value="Genomic_DNA"/>
</dbReference>
<reference evidence="1 2" key="1">
    <citation type="submission" date="2022-03" db="EMBL/GenBank/DDBJ databases">
        <authorList>
            <person name="Macdonald S."/>
            <person name="Ahmed S."/>
            <person name="Newling K."/>
        </authorList>
    </citation>
    <scope>NUCLEOTIDE SEQUENCE [LARGE SCALE GENOMIC DNA]</scope>
</reference>
<protein>
    <submittedName>
        <fullName evidence="1">Uncharacterized protein</fullName>
    </submittedName>
</protein>
<accession>A0ABC8JW46</accession>
<evidence type="ECO:0000313" key="2">
    <source>
        <dbReference type="Proteomes" id="UP001642260"/>
    </source>
</evidence>
<dbReference type="Proteomes" id="UP001642260">
    <property type="component" value="Unassembled WGS sequence"/>
</dbReference>
<organism evidence="1 2">
    <name type="scientific">Eruca vesicaria subsp. sativa</name>
    <name type="common">Garden rocket</name>
    <name type="synonym">Eruca sativa</name>
    <dbReference type="NCBI Taxonomy" id="29727"/>
    <lineage>
        <taxon>Eukaryota</taxon>
        <taxon>Viridiplantae</taxon>
        <taxon>Streptophyta</taxon>
        <taxon>Embryophyta</taxon>
        <taxon>Tracheophyta</taxon>
        <taxon>Spermatophyta</taxon>
        <taxon>Magnoliopsida</taxon>
        <taxon>eudicotyledons</taxon>
        <taxon>Gunneridae</taxon>
        <taxon>Pentapetalae</taxon>
        <taxon>rosids</taxon>
        <taxon>malvids</taxon>
        <taxon>Brassicales</taxon>
        <taxon>Brassicaceae</taxon>
        <taxon>Brassiceae</taxon>
        <taxon>Eruca</taxon>
    </lineage>
</organism>
<dbReference type="AlphaFoldDB" id="A0ABC8JW46"/>
<gene>
    <name evidence="1" type="ORF">ERUC_LOCUS13134</name>
</gene>
<keyword evidence="2" id="KW-1185">Reference proteome</keyword>
<proteinExistence type="predicted"/>
<sequence length="97" mass="11533">MGYHRVHSRGSYNLLYKLRYKARHEGVLYDRLYENNGIWCHVWQGHGFMHHQVFDVCDGEQWEAREDGIYRQSALMYAWDTTISKAYSLGSTGQTRE</sequence>
<name>A0ABC8JW46_ERUVS</name>
<comment type="caution">
    <text evidence="1">The sequence shown here is derived from an EMBL/GenBank/DDBJ whole genome shotgun (WGS) entry which is preliminary data.</text>
</comment>